<dbReference type="InterPro" id="IPR002035">
    <property type="entry name" value="VWF_A"/>
</dbReference>
<proteinExistence type="predicted"/>
<reference evidence="5 6" key="1">
    <citation type="journal article" date="2011" name="Proc. Natl. Acad. Sci. U.S.A.">
        <title>Genetic diversity and population structure of the endangered marsupial Sarcophilus harrisii (Tasmanian devil).</title>
        <authorList>
            <person name="Miller W."/>
            <person name="Hayes V.M."/>
            <person name="Ratan A."/>
            <person name="Petersen D.C."/>
            <person name="Wittekindt N.E."/>
            <person name="Miller J."/>
            <person name="Walenz B."/>
            <person name="Knight J."/>
            <person name="Qi J."/>
            <person name="Zhao F."/>
            <person name="Wang Q."/>
            <person name="Bedoya-Reina O.C."/>
            <person name="Katiyar N."/>
            <person name="Tomsho L.P."/>
            <person name="Kasson L.M."/>
            <person name="Hardie R.A."/>
            <person name="Woodbridge P."/>
            <person name="Tindall E.A."/>
            <person name="Bertelsen M.F."/>
            <person name="Dixon D."/>
            <person name="Pyecroft S."/>
            <person name="Helgen K.M."/>
            <person name="Lesk A.M."/>
            <person name="Pringle T.H."/>
            <person name="Patterson N."/>
            <person name="Zhang Y."/>
            <person name="Kreiss A."/>
            <person name="Woods G.M."/>
            <person name="Jones M.E."/>
            <person name="Schuster S.C."/>
        </authorList>
    </citation>
    <scope>NUCLEOTIDE SEQUENCE [LARGE SCALE GENOMIC DNA]</scope>
</reference>
<accession>G3VEF0</accession>
<evidence type="ECO:0000313" key="6">
    <source>
        <dbReference type="Proteomes" id="UP000007648"/>
    </source>
</evidence>
<dbReference type="FunCoup" id="G3VEF0">
    <property type="interactions" value="11"/>
</dbReference>
<dbReference type="SMART" id="SM00327">
    <property type="entry name" value="VWA"/>
    <property type="match status" value="1"/>
</dbReference>
<evidence type="ECO:0000259" key="3">
    <source>
        <dbReference type="PROSITE" id="PS50234"/>
    </source>
</evidence>
<dbReference type="PANTHER" id="PTHR10338:SF155">
    <property type="entry name" value="INTER-ALPHA-TRYPSIN INHIBITOR HEAVY CHAIN H6"/>
    <property type="match status" value="1"/>
</dbReference>
<dbReference type="SUPFAM" id="SSF53300">
    <property type="entry name" value="vWA-like"/>
    <property type="match status" value="1"/>
</dbReference>
<organism evidence="5 6">
    <name type="scientific">Sarcophilus harrisii</name>
    <name type="common">Tasmanian devil</name>
    <name type="synonym">Sarcophilus laniarius</name>
    <dbReference type="NCBI Taxonomy" id="9305"/>
    <lineage>
        <taxon>Eukaryota</taxon>
        <taxon>Metazoa</taxon>
        <taxon>Chordata</taxon>
        <taxon>Craniata</taxon>
        <taxon>Vertebrata</taxon>
        <taxon>Euteleostomi</taxon>
        <taxon>Mammalia</taxon>
        <taxon>Metatheria</taxon>
        <taxon>Dasyuromorphia</taxon>
        <taxon>Dasyuridae</taxon>
        <taxon>Sarcophilus</taxon>
    </lineage>
</organism>
<feature type="chain" id="PRO_5029705419" description="Inter-alpha-trypsin inhibitor heavy chain family member 6" evidence="2">
    <location>
        <begin position="24"/>
        <end position="907"/>
    </location>
</feature>
<dbReference type="Pfam" id="PF00092">
    <property type="entry name" value="VWA"/>
    <property type="match status" value="1"/>
</dbReference>
<feature type="compositionally biased region" description="Low complexity" evidence="1">
    <location>
        <begin position="741"/>
        <end position="763"/>
    </location>
</feature>
<keyword evidence="6" id="KW-1185">Reference proteome</keyword>
<feature type="compositionally biased region" description="Low complexity" evidence="1">
    <location>
        <begin position="797"/>
        <end position="816"/>
    </location>
</feature>
<dbReference type="AlphaFoldDB" id="G3VEF0"/>
<dbReference type="SMART" id="SM00609">
    <property type="entry name" value="VIT"/>
    <property type="match status" value="1"/>
</dbReference>
<feature type="compositionally biased region" description="Low complexity" evidence="1">
    <location>
        <begin position="835"/>
        <end position="849"/>
    </location>
</feature>
<dbReference type="PROSITE" id="PS51468">
    <property type="entry name" value="VIT"/>
    <property type="match status" value="1"/>
</dbReference>
<feature type="compositionally biased region" description="Pro residues" evidence="1">
    <location>
        <begin position="785"/>
        <end position="796"/>
    </location>
</feature>
<feature type="region of interest" description="Disordered" evidence="1">
    <location>
        <begin position="682"/>
        <end position="907"/>
    </location>
</feature>
<evidence type="ECO:0000256" key="2">
    <source>
        <dbReference type="SAM" id="SignalP"/>
    </source>
</evidence>
<keyword evidence="2" id="KW-0732">Signal</keyword>
<feature type="compositionally biased region" description="Pro residues" evidence="1">
    <location>
        <begin position="638"/>
        <end position="647"/>
    </location>
</feature>
<evidence type="ECO:0000259" key="4">
    <source>
        <dbReference type="PROSITE" id="PS51468"/>
    </source>
</evidence>
<evidence type="ECO:0000313" key="5">
    <source>
        <dbReference type="Ensembl" id="ENSSHAP00000001554.2"/>
    </source>
</evidence>
<dbReference type="InterPro" id="IPR050934">
    <property type="entry name" value="ITIH"/>
</dbReference>
<dbReference type="InParanoid" id="G3VEF0"/>
<feature type="domain" description="VWFA" evidence="3">
    <location>
        <begin position="283"/>
        <end position="465"/>
    </location>
</feature>
<feature type="compositionally biased region" description="Polar residues" evidence="1">
    <location>
        <begin position="657"/>
        <end position="667"/>
    </location>
</feature>
<protein>
    <recommendedName>
        <fullName evidence="7">Inter-alpha-trypsin inhibitor heavy chain family member 6</fullName>
    </recommendedName>
</protein>
<reference evidence="5" key="2">
    <citation type="submission" date="2025-08" db="UniProtKB">
        <authorList>
            <consortium name="Ensembl"/>
        </authorList>
    </citation>
    <scope>IDENTIFICATION</scope>
</reference>
<dbReference type="Pfam" id="PF08487">
    <property type="entry name" value="VIT"/>
    <property type="match status" value="1"/>
</dbReference>
<dbReference type="PROSITE" id="PS50234">
    <property type="entry name" value="VWFA"/>
    <property type="match status" value="1"/>
</dbReference>
<gene>
    <name evidence="5" type="primary">ITIH6</name>
</gene>
<name>G3VEF0_SARHA</name>
<dbReference type="InterPro" id="IPR013694">
    <property type="entry name" value="VIT"/>
</dbReference>
<sequence length="907" mass="97335">MTLPRVQRGLRFSLVIFVALSSGQVPGSPLAHRELPVTHFSVRSTIMSRYAHTQVVSVMTNPHSEAQEAIFDLDLPSLAFISNFTMTINGKIYIAEVKEKHQAKKMYEEARKQGQTAAHVASQDDEVKKFKISTNVAVGGEVTFALTYEELLPRLLGKYQHAVSIRPGQVVPNLSVEVTVSERTGIEYIHVLPLRTSHLLTNTVRGEADLPASTRIEKEETCARITFTPAPSEQAAYSSRGIMGDFVIQYDVAMKDVIGDVQISDGYFVHYFAPRGLPRMQKNIIFVIDVSGSMTGTKLKQTKKAMHVILGDLCPEDYFNIVTFSDTVHIWKTAGSVQATSPNIQRAKAHIGRMEAGRWTDMNAALLAAASILNQTGGAGPSGGARLVIFLTDGEPTAGVTSPTHILANAQRALAGQAALFGLALGDDADLPLLRRLSLENRGTAHRIREDQDAAVQLKGFYDRISSPLLSDIHLHYQARQAGRADPAGSHFPNYFGGSELVVVGQLGHGEPELCVRLEAQGPHNRLLTASRIEKVASGKEPAFGCPSHGEINPGQGFLQRLWAYVSIQGLLEAHLRANDSATRRLLTDKARNLSLHFHFVTPLTSLVVVQPREREGQQAPHPTLTAVLQPTATGKFPRPPVQPGPTKPLLHGAKFTTASPGPSSVSKAGHLRVTKHNLTSSVPWLRPAPGEPLSVKPTASPLSKIGSLSPPKASPNTHLSSVAPALLTSPQPGAQLHPKPSSSSWYNPGSSAPLRSGSSTTPKPSPPVHPSPNILSAPNRTPSSPSPPRAIPPSLPRAGSPLHLNPDDSLSSSLPKQVSPGHPKPGSPFHPNIKTTNSSSSNFPKSSTLLLPKAGHLSFPRTPAPSPPKSNIPHTHKPSSPRSNTLSPINLAPTLPPDLAPQIPQV</sequence>
<evidence type="ECO:0000256" key="1">
    <source>
        <dbReference type="SAM" id="MobiDB-lite"/>
    </source>
</evidence>
<dbReference type="Ensembl" id="ENSSHAT00000001570.2">
    <property type="protein sequence ID" value="ENSSHAP00000001554.2"/>
    <property type="gene ID" value="ENSSHAG00000001383.2"/>
</dbReference>
<reference evidence="5" key="3">
    <citation type="submission" date="2025-09" db="UniProtKB">
        <authorList>
            <consortium name="Ensembl"/>
        </authorList>
    </citation>
    <scope>IDENTIFICATION</scope>
</reference>
<feature type="region of interest" description="Disordered" evidence="1">
    <location>
        <begin position="631"/>
        <end position="669"/>
    </location>
</feature>
<feature type="domain" description="VIT" evidence="4">
    <location>
        <begin position="21"/>
        <end position="150"/>
    </location>
</feature>
<dbReference type="GeneTree" id="ENSGT00940000162980"/>
<dbReference type="InterPro" id="IPR036465">
    <property type="entry name" value="vWFA_dom_sf"/>
</dbReference>
<feature type="signal peptide" evidence="2">
    <location>
        <begin position="1"/>
        <end position="23"/>
    </location>
</feature>
<dbReference type="PANTHER" id="PTHR10338">
    <property type="entry name" value="INTER-ALPHA-TRYPSIN INHIBITOR HEAVY CHAIN FAMILY MEMBER"/>
    <property type="match status" value="1"/>
</dbReference>
<dbReference type="Gene3D" id="3.40.50.410">
    <property type="entry name" value="von Willebrand factor, type A domain"/>
    <property type="match status" value="1"/>
</dbReference>
<evidence type="ECO:0008006" key="7">
    <source>
        <dbReference type="Google" id="ProtNLM"/>
    </source>
</evidence>
<dbReference type="Proteomes" id="UP000007648">
    <property type="component" value="Unassembled WGS sequence"/>
</dbReference>